<evidence type="ECO:0000256" key="1">
    <source>
        <dbReference type="SAM" id="MobiDB-lite"/>
    </source>
</evidence>
<dbReference type="Proteomes" id="UP000619041">
    <property type="component" value="Unassembled WGS sequence"/>
</dbReference>
<proteinExistence type="predicted"/>
<evidence type="ECO:0000313" key="4">
    <source>
        <dbReference type="Proteomes" id="UP000619041"/>
    </source>
</evidence>
<dbReference type="RefSeq" id="WP_188643279.1">
    <property type="nucleotide sequence ID" value="NZ_BMKL01000001.1"/>
</dbReference>
<feature type="domain" description="Multi-ubiquitin" evidence="2">
    <location>
        <begin position="32"/>
        <end position="104"/>
    </location>
</feature>
<accession>A0ABQ1RXP0</accession>
<dbReference type="EMBL" id="BMKL01000001">
    <property type="protein sequence ID" value="GGD84539.1"/>
    <property type="molecule type" value="Genomic_DNA"/>
</dbReference>
<protein>
    <recommendedName>
        <fullName evidence="2">Multi-ubiquitin domain-containing protein</fullName>
    </recommendedName>
</protein>
<organism evidence="3 4">
    <name type="scientific">Tsuneonella deserti</name>
    <dbReference type="NCBI Taxonomy" id="2035528"/>
    <lineage>
        <taxon>Bacteria</taxon>
        <taxon>Pseudomonadati</taxon>
        <taxon>Pseudomonadota</taxon>
        <taxon>Alphaproteobacteria</taxon>
        <taxon>Sphingomonadales</taxon>
        <taxon>Erythrobacteraceae</taxon>
        <taxon>Tsuneonella</taxon>
    </lineage>
</organism>
<feature type="region of interest" description="Disordered" evidence="1">
    <location>
        <begin position="1"/>
        <end position="32"/>
    </location>
</feature>
<reference evidence="4" key="1">
    <citation type="journal article" date="2019" name="Int. J. Syst. Evol. Microbiol.">
        <title>The Global Catalogue of Microorganisms (GCM) 10K type strain sequencing project: providing services to taxonomists for standard genome sequencing and annotation.</title>
        <authorList>
            <consortium name="The Broad Institute Genomics Platform"/>
            <consortium name="The Broad Institute Genome Sequencing Center for Infectious Disease"/>
            <person name="Wu L."/>
            <person name="Ma J."/>
        </authorList>
    </citation>
    <scope>NUCLEOTIDE SEQUENCE [LARGE SCALE GENOMIC DNA]</scope>
    <source>
        <strain evidence="4">CGMCC 1.15959</strain>
    </source>
</reference>
<dbReference type="InterPro" id="IPR027802">
    <property type="entry name" value="Multi-ubiquitin_dom"/>
</dbReference>
<comment type="caution">
    <text evidence="3">The sequence shown here is derived from an EMBL/GenBank/DDBJ whole genome shotgun (WGS) entry which is preliminary data.</text>
</comment>
<dbReference type="Pfam" id="PF14452">
    <property type="entry name" value="Multi_ubiq"/>
    <property type="match status" value="1"/>
</dbReference>
<keyword evidence="4" id="KW-1185">Reference proteome</keyword>
<gene>
    <name evidence="3" type="ORF">GCM10011515_00330</name>
</gene>
<name>A0ABQ1RXP0_9SPHN</name>
<sequence length="106" mass="11494">MDTNKNDDPGQGHGNSQGHEDDHGQGGHSKTTIIVNTREKEVEGKEVTYGQILALAFENPPSGENIEITATYRDGPGQNKEGTLQPGETVRIKKDMIFDVTATDKS</sequence>
<evidence type="ECO:0000259" key="2">
    <source>
        <dbReference type="Pfam" id="PF14452"/>
    </source>
</evidence>
<feature type="compositionally biased region" description="Basic and acidic residues" evidence="1">
    <location>
        <begin position="1"/>
        <end position="10"/>
    </location>
</feature>
<evidence type="ECO:0000313" key="3">
    <source>
        <dbReference type="EMBL" id="GGD84539.1"/>
    </source>
</evidence>